<comment type="caution">
    <text evidence="3">The sequence shown here is derived from an EMBL/GenBank/DDBJ whole genome shotgun (WGS) entry which is preliminary data.</text>
</comment>
<keyword evidence="4" id="KW-1185">Reference proteome</keyword>
<dbReference type="InterPro" id="IPR050445">
    <property type="entry name" value="Bact_polysacc_biosynth/exp"/>
</dbReference>
<keyword evidence="2" id="KW-0812">Transmembrane</keyword>
<feature type="transmembrane region" description="Helical" evidence="2">
    <location>
        <begin position="413"/>
        <end position="438"/>
    </location>
</feature>
<dbReference type="PANTHER" id="PTHR32309:SF13">
    <property type="entry name" value="FERRIC ENTEROBACTIN TRANSPORT PROTEIN FEPE"/>
    <property type="match status" value="1"/>
</dbReference>
<protein>
    <recommendedName>
        <fullName evidence="5">Chain length-determining protein</fullName>
    </recommendedName>
</protein>
<proteinExistence type="predicted"/>
<name>A0ABQ3BB69_9GAMM</name>
<sequence length="504" mass="57207">MDKVYIRELINALKTELIRFRFWFVLAFVAISFAVLVVGMSWPKRYATTVTLVADVTNIIEPLLKGSAEVTKIDRSEQAQQFIHTRGVIEAAARQRGLITKDMSPDQQDRVIKGIRASLVVNSDKNNFFKLSYSSNDPDNSFEMLNAIVNVFLADTEKRKREESLGAYNFIDAQVQSYKHQLELAEEKLKDFNSENLDGSREAVTGRLSTLRSDIENLKITIEESQARVNTLQQQLGNEGQYQQSKGQADELRQRRLILSAQLEKLLLDYQEDYPDVVATRAQLATLNASINKIEASGQVYSNSENVANPLYEELRKQLSVAEVDLRSQKRRMESLLRLQSQEEDRAQRVAAGQAQLSDLTRDYNVTRKVYEEMLQKKESARLSMTLDIEGQGVSYRIQEPAVFPLKPSGIGFMQFALLGPLIGFLLPLGLLIAYVLVDPHIRLSRVLQMQLPQEVELLGVIPHYNSPLGERLLRKDMVALLSISVVCMVVYIVLACYWQILKS</sequence>
<evidence type="ECO:0008006" key="5">
    <source>
        <dbReference type="Google" id="ProtNLM"/>
    </source>
</evidence>
<feature type="transmembrane region" description="Helical" evidence="2">
    <location>
        <begin position="479"/>
        <end position="501"/>
    </location>
</feature>
<keyword evidence="1" id="KW-0175">Coiled coil</keyword>
<gene>
    <name evidence="3" type="ORF">GCM10011613_28910</name>
</gene>
<evidence type="ECO:0000313" key="3">
    <source>
        <dbReference type="EMBL" id="GGY82363.1"/>
    </source>
</evidence>
<evidence type="ECO:0000313" key="4">
    <source>
        <dbReference type="Proteomes" id="UP000619761"/>
    </source>
</evidence>
<dbReference type="EMBL" id="BMYZ01000003">
    <property type="protein sequence ID" value="GGY82363.1"/>
    <property type="molecule type" value="Genomic_DNA"/>
</dbReference>
<keyword evidence="2" id="KW-1133">Transmembrane helix</keyword>
<accession>A0ABQ3BB69</accession>
<keyword evidence="2" id="KW-0472">Membrane</keyword>
<dbReference type="Proteomes" id="UP000619761">
    <property type="component" value="Unassembled WGS sequence"/>
</dbReference>
<evidence type="ECO:0000256" key="2">
    <source>
        <dbReference type="SAM" id="Phobius"/>
    </source>
</evidence>
<feature type="coiled-coil region" evidence="1">
    <location>
        <begin position="168"/>
        <end position="269"/>
    </location>
</feature>
<feature type="transmembrane region" description="Helical" evidence="2">
    <location>
        <begin position="20"/>
        <end position="42"/>
    </location>
</feature>
<evidence type="ECO:0000256" key="1">
    <source>
        <dbReference type="SAM" id="Coils"/>
    </source>
</evidence>
<dbReference type="InterPro" id="IPR014345">
    <property type="entry name" value="XrtA_polysacc_chain"/>
</dbReference>
<dbReference type="RefSeq" id="WP_189419885.1">
    <property type="nucleotide sequence ID" value="NZ_BMYZ01000003.1"/>
</dbReference>
<dbReference type="PANTHER" id="PTHR32309">
    <property type="entry name" value="TYROSINE-PROTEIN KINASE"/>
    <property type="match status" value="1"/>
</dbReference>
<organism evidence="3 4">
    <name type="scientific">Cellvibrio zantedeschiae</name>
    <dbReference type="NCBI Taxonomy" id="1237077"/>
    <lineage>
        <taxon>Bacteria</taxon>
        <taxon>Pseudomonadati</taxon>
        <taxon>Pseudomonadota</taxon>
        <taxon>Gammaproteobacteria</taxon>
        <taxon>Cellvibrionales</taxon>
        <taxon>Cellvibrionaceae</taxon>
        <taxon>Cellvibrio</taxon>
    </lineage>
</organism>
<dbReference type="NCBIfam" id="TIGR03007">
    <property type="entry name" value="pepcterm_ChnLen"/>
    <property type="match status" value="1"/>
</dbReference>
<reference evidence="4" key="1">
    <citation type="journal article" date="2019" name="Int. J. Syst. Evol. Microbiol.">
        <title>The Global Catalogue of Microorganisms (GCM) 10K type strain sequencing project: providing services to taxonomists for standard genome sequencing and annotation.</title>
        <authorList>
            <consortium name="The Broad Institute Genomics Platform"/>
            <consortium name="The Broad Institute Genome Sequencing Center for Infectious Disease"/>
            <person name="Wu L."/>
            <person name="Ma J."/>
        </authorList>
    </citation>
    <scope>NUCLEOTIDE SEQUENCE [LARGE SCALE GENOMIC DNA]</scope>
    <source>
        <strain evidence="4">KCTC 32239</strain>
    </source>
</reference>